<dbReference type="Gene3D" id="1.10.150.130">
    <property type="match status" value="1"/>
</dbReference>
<dbReference type="PANTHER" id="PTHR30349:SF41">
    <property type="entry name" value="INTEGRASE_RECOMBINASE PROTEIN MJ0367-RELATED"/>
    <property type="match status" value="1"/>
</dbReference>
<evidence type="ECO:0000313" key="7">
    <source>
        <dbReference type="EMBL" id="MBB3904740.1"/>
    </source>
</evidence>
<dbReference type="GO" id="GO:0006310">
    <property type="term" value="P:DNA recombination"/>
    <property type="evidence" value="ECO:0007669"/>
    <property type="project" value="UniProtKB-KW"/>
</dbReference>
<evidence type="ECO:0000256" key="2">
    <source>
        <dbReference type="ARBA" id="ARBA00022908"/>
    </source>
</evidence>
<dbReference type="PROSITE" id="PS51898">
    <property type="entry name" value="TYR_RECOMBINASE"/>
    <property type="match status" value="1"/>
</dbReference>
<evidence type="ECO:0000313" key="6">
    <source>
        <dbReference type="EMBL" id="GLS45585.1"/>
    </source>
</evidence>
<reference evidence="6" key="4">
    <citation type="submission" date="2023-01" db="EMBL/GenBank/DDBJ databases">
        <title>Draft genome sequence of Methylobacterium brachythecii strain NBRC 107710.</title>
        <authorList>
            <person name="Sun Q."/>
            <person name="Mori K."/>
        </authorList>
    </citation>
    <scope>NUCLEOTIDE SEQUENCE</scope>
    <source>
        <strain evidence="6">NBRC 107710</strain>
    </source>
</reference>
<evidence type="ECO:0000256" key="3">
    <source>
        <dbReference type="ARBA" id="ARBA00023125"/>
    </source>
</evidence>
<evidence type="ECO:0000313" key="8">
    <source>
        <dbReference type="Proteomes" id="UP000517759"/>
    </source>
</evidence>
<dbReference type="InterPro" id="IPR050090">
    <property type="entry name" value="Tyrosine_recombinase_XerCD"/>
</dbReference>
<keyword evidence="3" id="KW-0238">DNA-binding</keyword>
<name>A0A7W6AP84_9HYPH</name>
<evidence type="ECO:0000313" key="9">
    <source>
        <dbReference type="Proteomes" id="UP001156881"/>
    </source>
</evidence>
<dbReference type="InterPro" id="IPR010998">
    <property type="entry name" value="Integrase_recombinase_N"/>
</dbReference>
<dbReference type="PANTHER" id="PTHR30349">
    <property type="entry name" value="PHAGE INTEGRASE-RELATED"/>
    <property type="match status" value="1"/>
</dbReference>
<dbReference type="InterPro" id="IPR013762">
    <property type="entry name" value="Integrase-like_cat_sf"/>
</dbReference>
<dbReference type="Proteomes" id="UP001156881">
    <property type="component" value="Unassembled WGS sequence"/>
</dbReference>
<reference evidence="6" key="1">
    <citation type="journal article" date="2014" name="Int. J. Syst. Evol. Microbiol.">
        <title>Complete genome of a new Firmicutes species belonging to the dominant human colonic microbiota ('Ruminococcus bicirculans') reveals two chromosomes and a selective capacity to utilize plant glucans.</title>
        <authorList>
            <consortium name="NISC Comparative Sequencing Program"/>
            <person name="Wegmann U."/>
            <person name="Louis P."/>
            <person name="Goesmann A."/>
            <person name="Henrissat B."/>
            <person name="Duncan S.H."/>
            <person name="Flint H.J."/>
        </authorList>
    </citation>
    <scope>NUCLEOTIDE SEQUENCE</scope>
    <source>
        <strain evidence="6">NBRC 107710</strain>
    </source>
</reference>
<reference evidence="9" key="2">
    <citation type="journal article" date="2019" name="Int. J. Syst. Evol. Microbiol.">
        <title>The Global Catalogue of Microorganisms (GCM) 10K type strain sequencing project: providing services to taxonomists for standard genome sequencing and annotation.</title>
        <authorList>
            <consortium name="The Broad Institute Genomics Platform"/>
            <consortium name="The Broad Institute Genome Sequencing Center for Infectious Disease"/>
            <person name="Wu L."/>
            <person name="Ma J."/>
        </authorList>
    </citation>
    <scope>NUCLEOTIDE SEQUENCE [LARGE SCALE GENOMIC DNA]</scope>
    <source>
        <strain evidence="9">NBRC 107710</strain>
    </source>
</reference>
<evidence type="ECO:0000259" key="5">
    <source>
        <dbReference type="PROSITE" id="PS51898"/>
    </source>
</evidence>
<dbReference type="EMBL" id="BSPG01000024">
    <property type="protein sequence ID" value="GLS45585.1"/>
    <property type="molecule type" value="Genomic_DNA"/>
</dbReference>
<protein>
    <submittedName>
        <fullName evidence="6 7">Integrase</fullName>
    </submittedName>
</protein>
<comment type="caution">
    <text evidence="7">The sequence shown here is derived from an EMBL/GenBank/DDBJ whole genome shotgun (WGS) entry which is preliminary data.</text>
</comment>
<sequence length="415" mass="45662">MPASNPFNISLTKRDRRRKLRSGEFVINTRWVLNFIDPKTGARVQLFFERQKEAIARRNEIAAAVEARTYVPEREVVTVGEAVALWLENRRGEVKDRTLFGYVQAARYITDPLLADATPAERRAYTESGLVPQGSALKPTLGAIKLNRLSTSEIRSWHKLLVQQVGASTANRARKYLGGALALAAEDLGVRPPAMPTRLGKGRAKPVKAILTSQQVTSLLTVADADPEKGIFVAFPFLAGTRPSEMLALLWEDVDFAAGIIRICRMQEIDGTVSEVTKTAAGRRSIPMSARLRAMLTAWRKICPHREGEPHRVFPGLGTRQTWPLPRIGGGGVHLYANFRTRIWAVLLKRAGLPYVTPHSARHSFISTLQAEGVEVGLVAKIAGHASPAVTLSHYTQAVRNSDVARDALDRAFAA</sequence>
<evidence type="ECO:0000256" key="1">
    <source>
        <dbReference type="ARBA" id="ARBA00008857"/>
    </source>
</evidence>
<accession>A0A7W6AP84</accession>
<dbReference type="Pfam" id="PF00589">
    <property type="entry name" value="Phage_integrase"/>
    <property type="match status" value="1"/>
</dbReference>
<keyword evidence="2" id="KW-0229">DNA integration</keyword>
<dbReference type="InterPro" id="IPR011010">
    <property type="entry name" value="DNA_brk_join_enz"/>
</dbReference>
<dbReference type="Proteomes" id="UP000517759">
    <property type="component" value="Unassembled WGS sequence"/>
</dbReference>
<comment type="similarity">
    <text evidence="1">Belongs to the 'phage' integrase family.</text>
</comment>
<dbReference type="CDD" id="cd01189">
    <property type="entry name" value="INT_ICEBs1_C_like"/>
    <property type="match status" value="1"/>
</dbReference>
<dbReference type="Gene3D" id="1.10.443.10">
    <property type="entry name" value="Intergrase catalytic core"/>
    <property type="match status" value="1"/>
</dbReference>
<dbReference type="GO" id="GO:0003677">
    <property type="term" value="F:DNA binding"/>
    <property type="evidence" value="ECO:0007669"/>
    <property type="project" value="UniProtKB-KW"/>
</dbReference>
<dbReference type="GO" id="GO:0015074">
    <property type="term" value="P:DNA integration"/>
    <property type="evidence" value="ECO:0007669"/>
    <property type="project" value="UniProtKB-KW"/>
</dbReference>
<dbReference type="AlphaFoldDB" id="A0A7W6AP84"/>
<evidence type="ECO:0000256" key="4">
    <source>
        <dbReference type="ARBA" id="ARBA00023172"/>
    </source>
</evidence>
<gene>
    <name evidence="6" type="ORF">GCM10007884_35760</name>
    <name evidence="7" type="ORF">GGR33_004263</name>
</gene>
<reference evidence="7 8" key="3">
    <citation type="submission" date="2020-08" db="EMBL/GenBank/DDBJ databases">
        <title>Genomic Encyclopedia of Type Strains, Phase IV (KMG-IV): sequencing the most valuable type-strain genomes for metagenomic binning, comparative biology and taxonomic classification.</title>
        <authorList>
            <person name="Goeker M."/>
        </authorList>
    </citation>
    <scope>NUCLEOTIDE SEQUENCE [LARGE SCALE GENOMIC DNA]</scope>
    <source>
        <strain evidence="7 8">DSM 24105</strain>
    </source>
</reference>
<organism evidence="7 8">
    <name type="scientific">Methylobacterium brachythecii</name>
    <dbReference type="NCBI Taxonomy" id="1176177"/>
    <lineage>
        <taxon>Bacteria</taxon>
        <taxon>Pseudomonadati</taxon>
        <taxon>Pseudomonadota</taxon>
        <taxon>Alphaproteobacteria</taxon>
        <taxon>Hyphomicrobiales</taxon>
        <taxon>Methylobacteriaceae</taxon>
        <taxon>Methylobacterium</taxon>
    </lineage>
</organism>
<keyword evidence="4" id="KW-0233">DNA recombination</keyword>
<dbReference type="RefSeq" id="WP_183508832.1">
    <property type="nucleotide sequence ID" value="NZ_BSPG01000024.1"/>
</dbReference>
<keyword evidence="9" id="KW-1185">Reference proteome</keyword>
<feature type="domain" description="Tyr recombinase" evidence="5">
    <location>
        <begin position="206"/>
        <end position="410"/>
    </location>
</feature>
<proteinExistence type="inferred from homology"/>
<dbReference type="SUPFAM" id="SSF56349">
    <property type="entry name" value="DNA breaking-rejoining enzymes"/>
    <property type="match status" value="1"/>
</dbReference>
<dbReference type="EMBL" id="JACIDN010000008">
    <property type="protein sequence ID" value="MBB3904740.1"/>
    <property type="molecule type" value="Genomic_DNA"/>
</dbReference>
<dbReference type="InterPro" id="IPR002104">
    <property type="entry name" value="Integrase_catalytic"/>
</dbReference>